<protein>
    <recommendedName>
        <fullName evidence="6">Protein broad-minded</fullName>
    </recommendedName>
</protein>
<evidence type="ECO:0000313" key="5">
    <source>
        <dbReference type="Proteomes" id="UP000230066"/>
    </source>
</evidence>
<dbReference type="InterPro" id="IPR055392">
    <property type="entry name" value="BROMI_C"/>
</dbReference>
<dbReference type="Proteomes" id="UP000230066">
    <property type="component" value="Unassembled WGS sequence"/>
</dbReference>
<dbReference type="EMBL" id="JXXN02001733">
    <property type="protein sequence ID" value="THD24190.1"/>
    <property type="molecule type" value="Genomic_DNA"/>
</dbReference>
<feature type="region of interest" description="Disordered" evidence="1">
    <location>
        <begin position="945"/>
        <end position="966"/>
    </location>
</feature>
<feature type="compositionally biased region" description="Low complexity" evidence="1">
    <location>
        <begin position="228"/>
        <end position="240"/>
    </location>
</feature>
<accession>A0A4E0S132</accession>
<sequence>MHPQSTNGELFSSSYEGKLMQILSVEMARIRLSSETTNPRDYERILVRFKMQPSYQKLLKKLKDKTKQILGSMRPEQMEKVLQLLNHSTNEAGDDCCATLGEILNIGTTNQFDIEACSDPPDESDEDEAGKLDENDDGNDDNENGSSPSSSRGSSVTLRAQSPSDRENFGRAEARTSSTVKGHSVLHSNSTPNGVNLKKKDNGIETKVLHTKENPTSDQKKKQRDYHQQQQEQKQGPQNQSRVRRPPLQMSQSFSDVDSSFSSCFNQSGFTVLNQDQLLSLASALDRNQSQLINRQQALRHLVHLPIIDIQACEAWSTPGLTADGENRTGIVRDDSPPEDTLHRSYRIGERVTWADPDSVSMKKRPRDLDVQSSPPPYPLVSGGNLRSGLADALNDPDETLWSLALRYISKGLSTTPPNILETYGLLMDYLTYQFNTTERKLPLVHGGVNIARYPVDRLLRACHLMDQFHRTITHYWIRHSEKFLNEIITRCVDFLSIGCPDQDDHAPFSAVDSWPSRLFPMHLLSLVDPQARWFSKWMHGTYSRVPLVDRLKQNRRLVNLIISVLHRFLRKSSKLTTISTVTEKTKKLEYTHAEMEYALFVHTVNMSYHLLCHSVSRSLFTSQGPPDQTSPYSISALVRMMLDYLRNEIPPVHVNGSGSTPFQMTAQCLMELAKHPRYGASCFAHSLAQTDGCVLDGSQPLNILTTGLLDLFPKTVNAPLKWTDSARMIKAIAFTNILRNLASHSRGREILHQCNTLIDQSQSFMDCLLCVVRTALTSDSNLFSTDRSVELTASLIDLCGLMNTLSSNGKLHSIFPVYHLVLQTWKVLTSRIGIKPDETQRPTKKESHCSDLDEWHFIIKRNLIQVAESPIGVIMLEWENLLDDCAAILHTAHQERMKCHWVRSHFCGFILTQIASRISGARALQSTGLLRRLISEAWKAIEFPHGPNPSSDDTDTYQSASVTSSPPNWPIDPIDSFAYKPFINLVKLTSSFEAIAYFLLFEEKENRSNTHCLSLTPESLWRFLDRSVILSSEEKMRSLYNLEQTHTFALRLLSCMVSDLDSMLLLCTQFDLLRVLIQMQLETFAPNAQGHTSLDALVLERNYLLVKCYFCGGPTERNLPNRFLCEHGTNPYPHPLIVRPPNVDDPAMQEYFMTTSRQNFHCDQFPCKSWYENLFHSSILLGEDNSCPTVSKLLRGLQHITCHSKRLIDSRESAQSWIEQCYQMMSDLESGKISDSKSTKKEMDIGTLLQNCLLARQYAMKLFDEPTFDRLSDDSDSFQTVDLSPFEMFGVEIAVRYGQRIGVLPHDSLHPLTDSGHVASLINLLKRVSCGLDRERRCKDLSCPENCSSDSAPPHYLDESHGFDWFTATIFLAFHGDASRAWEFLAHFAADPLSVYIWPRRAQTRVTCLHGDLGLNYSSLHLTGHFIDHILALECPNIYNTFVLAEIPPSQIARRWVKQCFWNYLDWSGIMDYLVLCLLHPKPFHHIYFVLAILRHLRHAVRLATAQSPTDQQQQPQQLVVFLQEEPIRGFQACDHLSFFCRLDSKYGEELKTTIAQHMTRRI</sequence>
<feature type="domain" description="BROMI C-terminal Rab TBC-like" evidence="3">
    <location>
        <begin position="1057"/>
        <end position="1142"/>
    </location>
</feature>
<dbReference type="Gene3D" id="1.10.472.80">
    <property type="entry name" value="Ypt/Rab-GAP domain of gyp1p, domain 3"/>
    <property type="match status" value="1"/>
</dbReference>
<evidence type="ECO:0000313" key="4">
    <source>
        <dbReference type="EMBL" id="THD24190.1"/>
    </source>
</evidence>
<dbReference type="InterPro" id="IPR032735">
    <property type="entry name" value="BROMI_M"/>
</dbReference>
<organism evidence="4 5">
    <name type="scientific">Fasciola hepatica</name>
    <name type="common">Liver fluke</name>
    <dbReference type="NCBI Taxonomy" id="6192"/>
    <lineage>
        <taxon>Eukaryota</taxon>
        <taxon>Metazoa</taxon>
        <taxon>Spiralia</taxon>
        <taxon>Lophotrochozoa</taxon>
        <taxon>Platyhelminthes</taxon>
        <taxon>Trematoda</taxon>
        <taxon>Digenea</taxon>
        <taxon>Plagiorchiida</taxon>
        <taxon>Echinostomata</taxon>
        <taxon>Echinostomatoidea</taxon>
        <taxon>Fasciolidae</taxon>
        <taxon>Fasciola</taxon>
    </lineage>
</organism>
<feature type="compositionally biased region" description="Low complexity" evidence="1">
    <location>
        <begin position="144"/>
        <end position="155"/>
    </location>
</feature>
<evidence type="ECO:0000256" key="1">
    <source>
        <dbReference type="SAM" id="MobiDB-lite"/>
    </source>
</evidence>
<dbReference type="Pfam" id="PF23440">
    <property type="entry name" value="BROMI_C"/>
    <property type="match status" value="2"/>
</dbReference>
<evidence type="ECO:0000259" key="3">
    <source>
        <dbReference type="Pfam" id="PF23440"/>
    </source>
</evidence>
<feature type="domain" description="BROMI C-terminal Rab TBC-like" evidence="3">
    <location>
        <begin position="1212"/>
        <end position="1552"/>
    </location>
</feature>
<feature type="compositionally biased region" description="Basic and acidic residues" evidence="1">
    <location>
        <begin position="164"/>
        <end position="174"/>
    </location>
</feature>
<comment type="caution">
    <text evidence="4">The sequence shown here is derived from an EMBL/GenBank/DDBJ whole genome shotgun (WGS) entry which is preliminary data.</text>
</comment>
<proteinExistence type="predicted"/>
<feature type="domain" description="BROMI middle region" evidence="2">
    <location>
        <begin position="382"/>
        <end position="1039"/>
    </location>
</feature>
<feature type="compositionally biased region" description="Polar residues" evidence="1">
    <location>
        <begin position="949"/>
        <end position="966"/>
    </location>
</feature>
<feature type="compositionally biased region" description="Polar residues" evidence="1">
    <location>
        <begin position="175"/>
        <end position="194"/>
    </location>
</feature>
<feature type="region of interest" description="Disordered" evidence="1">
    <location>
        <begin position="114"/>
        <end position="256"/>
    </location>
</feature>
<feature type="compositionally biased region" description="Basic and acidic residues" evidence="1">
    <location>
        <begin position="198"/>
        <end position="220"/>
    </location>
</feature>
<reference evidence="4" key="1">
    <citation type="submission" date="2019-03" db="EMBL/GenBank/DDBJ databases">
        <title>Improved annotation for the trematode Fasciola hepatica.</title>
        <authorList>
            <person name="Choi Y.-J."/>
            <person name="Martin J."/>
            <person name="Mitreva M."/>
        </authorList>
    </citation>
    <scope>NUCLEOTIDE SEQUENCE [LARGE SCALE GENOMIC DNA]</scope>
</reference>
<keyword evidence="5" id="KW-1185">Reference proteome</keyword>
<evidence type="ECO:0000259" key="2">
    <source>
        <dbReference type="Pfam" id="PF14961"/>
    </source>
</evidence>
<feature type="compositionally biased region" description="Acidic residues" evidence="1">
    <location>
        <begin position="120"/>
        <end position="143"/>
    </location>
</feature>
<dbReference type="Pfam" id="PF14961">
    <property type="entry name" value="BROMI"/>
    <property type="match status" value="1"/>
</dbReference>
<evidence type="ECO:0008006" key="6">
    <source>
        <dbReference type="Google" id="ProtNLM"/>
    </source>
</evidence>
<gene>
    <name evidence="4" type="ORF">D915_004865</name>
</gene>
<name>A0A4E0S132_FASHE</name>